<accession>A0A8S4HYY7</accession>
<gene>
    <name evidence="10" type="ORF">BINO364_LOCUS56</name>
</gene>
<keyword evidence="4 9" id="KW-0812">Transmembrane</keyword>
<dbReference type="AlphaFoldDB" id="A0A8S4HYY7"/>
<evidence type="ECO:0000256" key="2">
    <source>
        <dbReference type="ARBA" id="ARBA00010532"/>
    </source>
</evidence>
<evidence type="ECO:0000256" key="5">
    <source>
        <dbReference type="ARBA" id="ARBA00022989"/>
    </source>
</evidence>
<evidence type="ECO:0000256" key="1">
    <source>
        <dbReference type="ARBA" id="ARBA00004236"/>
    </source>
</evidence>
<keyword evidence="5 9" id="KW-1133">Transmembrane helix</keyword>
<evidence type="ECO:0000313" key="11">
    <source>
        <dbReference type="Proteomes" id="UP000838878"/>
    </source>
</evidence>
<evidence type="ECO:0000256" key="6">
    <source>
        <dbReference type="ARBA" id="ARBA00023136"/>
    </source>
</evidence>
<sequence length="613" mass="70520">MKCLFIYFLLGFISLGIGFGIMFLHPYDIIFRWKVILSNQGEIYDMWRKPEVKLYTRVFLFNVTNSEEYMSGKDSKIKLKEIGPYVYREVLEHSNVTFNDNGTLSAIPNHPLVWEEELSMGNKEDDIVILPHIALLSIANVVSQQSFVTRFALNNLIGLTDSQPLAKMTAKEFMMGYKSELMTLGNTFLPGWITFDKLGLIDRMYNFKGDFETIFTGEDDISLAGLIDTYRGSTDLPQWDGKHCSNVQYASDGTKFKGEVKKNETIIFYRKSLCRAAPLIPVGEGVKNGITGYKYTFPEHMLDNGKIIKENKCFCRHGNCLPEGLIDVTDCYYGFPIALSYPHFYKGDEILSSKVEGLTPNKEEHETSFWIEPFSGLPLDVSSKFQINMALGDISGIKNTERFANMYLPLLWFDIRMYTLPTSMEIKFRFYLNVLPIIEKGLMYLSFIAGTVLILVTSYILTFKVMFKNYDKNNFKSNVWLDKGKHVNKHVINKDGVYTPCEMPLSSDTENEKADERLIESENDESNNEKEKESFFNTDRIKEFTHKLFDVDRRDSLINTDKTNDETNEAYKSDSSDSGKIGKSEYLEVLDDGSDFDYYVDRSKQRDAYIDVE</sequence>
<feature type="non-terminal residue" evidence="10">
    <location>
        <position position="613"/>
    </location>
</feature>
<keyword evidence="3" id="KW-1003">Cell membrane</keyword>
<dbReference type="GO" id="GO:0005044">
    <property type="term" value="F:scavenger receptor activity"/>
    <property type="evidence" value="ECO:0007669"/>
    <property type="project" value="TreeGrafter"/>
</dbReference>
<comment type="subcellular location">
    <subcellularLocation>
        <location evidence="1">Cell membrane</location>
    </subcellularLocation>
</comment>
<dbReference type="PROSITE" id="PS00018">
    <property type="entry name" value="EF_HAND_1"/>
    <property type="match status" value="1"/>
</dbReference>
<organism evidence="10 11">
    <name type="scientific">Brenthis ino</name>
    <name type="common">lesser marbled fritillary</name>
    <dbReference type="NCBI Taxonomy" id="405034"/>
    <lineage>
        <taxon>Eukaryota</taxon>
        <taxon>Metazoa</taxon>
        <taxon>Ecdysozoa</taxon>
        <taxon>Arthropoda</taxon>
        <taxon>Hexapoda</taxon>
        <taxon>Insecta</taxon>
        <taxon>Pterygota</taxon>
        <taxon>Neoptera</taxon>
        <taxon>Endopterygota</taxon>
        <taxon>Lepidoptera</taxon>
        <taxon>Glossata</taxon>
        <taxon>Ditrysia</taxon>
        <taxon>Papilionoidea</taxon>
        <taxon>Nymphalidae</taxon>
        <taxon>Heliconiinae</taxon>
        <taxon>Argynnini</taxon>
        <taxon>Brenthis</taxon>
    </lineage>
</organism>
<evidence type="ECO:0000256" key="8">
    <source>
        <dbReference type="SAM" id="MobiDB-lite"/>
    </source>
</evidence>
<protein>
    <recommendedName>
        <fullName evidence="12">Scavenger receptor class B member 1</fullName>
    </recommendedName>
</protein>
<evidence type="ECO:0000256" key="3">
    <source>
        <dbReference type="ARBA" id="ARBA00022475"/>
    </source>
</evidence>
<evidence type="ECO:0000256" key="9">
    <source>
        <dbReference type="SAM" id="Phobius"/>
    </source>
</evidence>
<keyword evidence="6 9" id="KW-0472">Membrane</keyword>
<dbReference type="EMBL" id="OV170221">
    <property type="protein sequence ID" value="CAH0712826.1"/>
    <property type="molecule type" value="Genomic_DNA"/>
</dbReference>
<evidence type="ECO:0000256" key="4">
    <source>
        <dbReference type="ARBA" id="ARBA00022692"/>
    </source>
</evidence>
<dbReference type="PANTHER" id="PTHR11923">
    <property type="entry name" value="SCAVENGER RECEPTOR CLASS B TYPE-1 SR-B1"/>
    <property type="match status" value="1"/>
</dbReference>
<feature type="region of interest" description="Disordered" evidence="8">
    <location>
        <begin position="503"/>
        <end position="532"/>
    </location>
</feature>
<feature type="region of interest" description="Disordered" evidence="8">
    <location>
        <begin position="559"/>
        <end position="582"/>
    </location>
</feature>
<evidence type="ECO:0000256" key="7">
    <source>
        <dbReference type="ARBA" id="ARBA00023180"/>
    </source>
</evidence>
<proteinExistence type="inferred from homology"/>
<feature type="transmembrane region" description="Helical" evidence="9">
    <location>
        <begin position="6"/>
        <end position="24"/>
    </location>
</feature>
<dbReference type="InterPro" id="IPR002159">
    <property type="entry name" value="CD36_fam"/>
</dbReference>
<evidence type="ECO:0008006" key="12">
    <source>
        <dbReference type="Google" id="ProtNLM"/>
    </source>
</evidence>
<dbReference type="Pfam" id="PF01130">
    <property type="entry name" value="CD36"/>
    <property type="match status" value="1"/>
</dbReference>
<feature type="compositionally biased region" description="Basic and acidic residues" evidence="8">
    <location>
        <begin position="510"/>
        <end position="520"/>
    </location>
</feature>
<dbReference type="InterPro" id="IPR018247">
    <property type="entry name" value="EF_Hand_1_Ca_BS"/>
</dbReference>
<feature type="transmembrane region" description="Helical" evidence="9">
    <location>
        <begin position="441"/>
        <end position="462"/>
    </location>
</feature>
<dbReference type="PANTHER" id="PTHR11923:SF67">
    <property type="entry name" value="RE68569P"/>
    <property type="match status" value="1"/>
</dbReference>
<reference evidence="10" key="1">
    <citation type="submission" date="2021-12" db="EMBL/GenBank/DDBJ databases">
        <authorList>
            <person name="Martin H S."/>
        </authorList>
    </citation>
    <scope>NUCLEOTIDE SEQUENCE</scope>
</reference>
<dbReference type="GO" id="GO:0005737">
    <property type="term" value="C:cytoplasm"/>
    <property type="evidence" value="ECO:0007669"/>
    <property type="project" value="TreeGrafter"/>
</dbReference>
<name>A0A8S4HYY7_9NEOP</name>
<dbReference type="OrthoDB" id="18585at2759"/>
<comment type="similarity">
    <text evidence="2">Belongs to the CD36 family.</text>
</comment>
<dbReference type="GO" id="GO:0005886">
    <property type="term" value="C:plasma membrane"/>
    <property type="evidence" value="ECO:0007669"/>
    <property type="project" value="UniProtKB-SubCell"/>
</dbReference>
<evidence type="ECO:0000313" key="10">
    <source>
        <dbReference type="EMBL" id="CAH0712826.1"/>
    </source>
</evidence>
<keyword evidence="11" id="KW-1185">Reference proteome</keyword>
<dbReference type="PRINTS" id="PR01609">
    <property type="entry name" value="CD36FAMILY"/>
</dbReference>
<keyword evidence="7" id="KW-0325">Glycoprotein</keyword>
<dbReference type="Proteomes" id="UP000838878">
    <property type="component" value="Chromosome 1"/>
</dbReference>